<name>A0A655JKK0_MYCTX</name>
<sequence>MLTTPGLSFHCTTSGSMRSPLVEVTAAGKATVNSTSASGSDTDVRSARPSRITMLPFRRSDRFTPAASEFILANWGSSAKVKSENTACDPT</sequence>
<dbReference type="Proteomes" id="UP000048600">
    <property type="component" value="Unassembled WGS sequence"/>
</dbReference>
<dbReference type="EMBL" id="CHKL01000629">
    <property type="protein sequence ID" value="COX09108.1"/>
    <property type="molecule type" value="Genomic_DNA"/>
</dbReference>
<evidence type="ECO:0000313" key="1">
    <source>
        <dbReference type="EMBL" id="COX09108.1"/>
    </source>
</evidence>
<evidence type="ECO:0000313" key="4">
    <source>
        <dbReference type="Proteomes" id="UP000048600"/>
    </source>
</evidence>
<reference evidence="2" key="1">
    <citation type="submission" date="2015-03" db="EMBL/GenBank/DDBJ databases">
        <authorList>
            <consortium name="Pathogen Informatics"/>
            <person name="Murphy D."/>
        </authorList>
    </citation>
    <scope>NUCLEOTIDE SEQUENCE</scope>
    <source>
        <strain evidence="2">N09902308</strain>
    </source>
</reference>
<accession>A0A655JKK0</accession>
<organism evidence="1 4">
    <name type="scientific">Mycobacterium tuberculosis</name>
    <dbReference type="NCBI Taxonomy" id="1773"/>
    <lineage>
        <taxon>Bacteria</taxon>
        <taxon>Bacillati</taxon>
        <taxon>Actinomycetota</taxon>
        <taxon>Actinomycetes</taxon>
        <taxon>Mycobacteriales</taxon>
        <taxon>Mycobacteriaceae</taxon>
        <taxon>Mycobacterium</taxon>
        <taxon>Mycobacterium tuberculosis complex</taxon>
    </lineage>
</organism>
<dbReference type="EMBL" id="CSBK01000610">
    <property type="protein sequence ID" value="COX63885.1"/>
    <property type="molecule type" value="Genomic_DNA"/>
</dbReference>
<dbReference type="AlphaFoldDB" id="A0A655JKK0"/>
<dbReference type="Proteomes" id="UP000039021">
    <property type="component" value="Unassembled WGS sequence"/>
</dbReference>
<reference evidence="3 4" key="2">
    <citation type="submission" date="2015-03" db="EMBL/GenBank/DDBJ databases">
        <authorList>
            <consortium name="Pathogen Informatics"/>
        </authorList>
    </citation>
    <scope>NUCLEOTIDE SEQUENCE [LARGE SCALE GENOMIC DNA]</scope>
    <source>
        <strain evidence="3">N09902308</strain>
        <strain evidence="1 4">P00601463</strain>
    </source>
</reference>
<gene>
    <name evidence="2" type="ORF">ERS007739_01548</name>
    <name evidence="1" type="ORF">ERS007741_03783</name>
</gene>
<evidence type="ECO:0000313" key="3">
    <source>
        <dbReference type="Proteomes" id="UP000039021"/>
    </source>
</evidence>
<protein>
    <submittedName>
        <fullName evidence="1">Uncharacterized protein</fullName>
    </submittedName>
</protein>
<proteinExistence type="predicted"/>
<evidence type="ECO:0000313" key="2">
    <source>
        <dbReference type="EMBL" id="COX63885.1"/>
    </source>
</evidence>